<organism evidence="7 8">
    <name type="scientific">Recurvomyces mirabilis</name>
    <dbReference type="NCBI Taxonomy" id="574656"/>
    <lineage>
        <taxon>Eukaryota</taxon>
        <taxon>Fungi</taxon>
        <taxon>Dikarya</taxon>
        <taxon>Ascomycota</taxon>
        <taxon>Pezizomycotina</taxon>
        <taxon>Dothideomycetes</taxon>
        <taxon>Dothideomycetidae</taxon>
        <taxon>Mycosphaerellales</taxon>
        <taxon>Teratosphaeriaceae</taxon>
        <taxon>Recurvomyces</taxon>
    </lineage>
</organism>
<evidence type="ECO:0000256" key="4">
    <source>
        <dbReference type="RuleBase" id="RU000454"/>
    </source>
</evidence>
<dbReference type="AlphaFoldDB" id="A0AAE1C5A6"/>
<protein>
    <recommendedName>
        <fullName evidence="6">Peptidase A1 domain-containing protein</fullName>
    </recommendedName>
</protein>
<dbReference type="SUPFAM" id="SSF50630">
    <property type="entry name" value="Acid proteases"/>
    <property type="match status" value="1"/>
</dbReference>
<dbReference type="PROSITE" id="PS51767">
    <property type="entry name" value="PEPTIDASE_A1"/>
    <property type="match status" value="1"/>
</dbReference>
<dbReference type="PANTHER" id="PTHR47966">
    <property type="entry name" value="BETA-SITE APP-CLEAVING ENZYME, ISOFORM A-RELATED"/>
    <property type="match status" value="1"/>
</dbReference>
<gene>
    <name evidence="7" type="ORF">LTR78_001842</name>
</gene>
<keyword evidence="4" id="KW-0378">Hydrolase</keyword>
<dbReference type="EMBL" id="JAUTXT010000004">
    <property type="protein sequence ID" value="KAK3678544.1"/>
    <property type="molecule type" value="Genomic_DNA"/>
</dbReference>
<evidence type="ECO:0000256" key="2">
    <source>
        <dbReference type="ARBA" id="ARBA00022750"/>
    </source>
</evidence>
<keyword evidence="5" id="KW-0732">Signal</keyword>
<dbReference type="InterPro" id="IPR001461">
    <property type="entry name" value="Aspartic_peptidase_A1"/>
</dbReference>
<reference evidence="7" key="1">
    <citation type="submission" date="2023-07" db="EMBL/GenBank/DDBJ databases">
        <title>Black Yeasts Isolated from many extreme environments.</title>
        <authorList>
            <person name="Coleine C."/>
            <person name="Stajich J.E."/>
            <person name="Selbmann L."/>
        </authorList>
    </citation>
    <scope>NUCLEOTIDE SEQUENCE</scope>
    <source>
        <strain evidence="7">CCFEE 5485</strain>
    </source>
</reference>
<evidence type="ECO:0000256" key="5">
    <source>
        <dbReference type="SAM" id="SignalP"/>
    </source>
</evidence>
<evidence type="ECO:0000313" key="7">
    <source>
        <dbReference type="EMBL" id="KAK3678544.1"/>
    </source>
</evidence>
<feature type="chain" id="PRO_5041995886" description="Peptidase A1 domain-containing protein" evidence="5">
    <location>
        <begin position="17"/>
        <end position="519"/>
    </location>
</feature>
<evidence type="ECO:0000313" key="8">
    <source>
        <dbReference type="Proteomes" id="UP001274830"/>
    </source>
</evidence>
<comment type="similarity">
    <text evidence="1 4">Belongs to the peptidase A1 family.</text>
</comment>
<evidence type="ECO:0000259" key="6">
    <source>
        <dbReference type="PROSITE" id="PS51767"/>
    </source>
</evidence>
<feature type="active site" evidence="3">
    <location>
        <position position="162"/>
    </location>
</feature>
<dbReference type="Proteomes" id="UP001274830">
    <property type="component" value="Unassembled WGS sequence"/>
</dbReference>
<keyword evidence="2 4" id="KW-0064">Aspartyl protease</keyword>
<comment type="caution">
    <text evidence="7">The sequence shown here is derived from an EMBL/GenBank/DDBJ whole genome shotgun (WGS) entry which is preliminary data.</text>
</comment>
<evidence type="ECO:0000256" key="1">
    <source>
        <dbReference type="ARBA" id="ARBA00007447"/>
    </source>
</evidence>
<keyword evidence="8" id="KW-1185">Reference proteome</keyword>
<dbReference type="GO" id="GO:0006508">
    <property type="term" value="P:proteolysis"/>
    <property type="evidence" value="ECO:0007669"/>
    <property type="project" value="UniProtKB-KW"/>
</dbReference>
<accession>A0AAE1C5A6</accession>
<dbReference type="InterPro" id="IPR021109">
    <property type="entry name" value="Peptidase_aspartic_dom_sf"/>
</dbReference>
<dbReference type="InterPro" id="IPR001969">
    <property type="entry name" value="Aspartic_peptidase_AS"/>
</dbReference>
<dbReference type="CDD" id="cd05471">
    <property type="entry name" value="pepsin_like"/>
    <property type="match status" value="1"/>
</dbReference>
<proteinExistence type="inferred from homology"/>
<feature type="signal peptide" evidence="5">
    <location>
        <begin position="1"/>
        <end position="16"/>
    </location>
</feature>
<dbReference type="InterPro" id="IPR034164">
    <property type="entry name" value="Pepsin-like_dom"/>
</dbReference>
<feature type="domain" description="Peptidase A1" evidence="6">
    <location>
        <begin position="146"/>
        <end position="502"/>
    </location>
</feature>
<dbReference type="PANTHER" id="PTHR47966:SF47">
    <property type="entry name" value="ENDOPEPTIDASE, PUTATIVE (AFU_ORTHOLOGUE AFUA_3G01220)-RELATED"/>
    <property type="match status" value="1"/>
</dbReference>
<name>A0AAE1C5A6_9PEZI</name>
<feature type="active site" evidence="3">
    <location>
        <position position="396"/>
    </location>
</feature>
<dbReference type="InterPro" id="IPR033121">
    <property type="entry name" value="PEPTIDASE_A1"/>
</dbReference>
<sequence>MARGLLALLFAGVTVALKAVRDDLGYSGVPLPDTGNDVLYTLDRLAPSNREQPLTELKVTDNVGQSLIMKVHYDLALLLIGFVAVDLRREIGWSISGKYVQALQRQAAAAAPTVCCPVRTPNPEEANKILKSGSVNLVSARAGSVFMAPVIVGGQDFYLVVDSGSSDPWLVTSDFACIDSDDGTSLDQADCNFGPAYNSSRSSTYRVLPNENFNISYSDGETLTGSMGYESFTMGGINVPSQEFAVVDYAGWSGDTISSGLVGFAYMSLTSAYPGSDPHQDGEESALTYNPLFYNMFQNESVAPVFTLAINRDYNNGGVLALGGVPNIPYSPGFASTPIIPWMLNASSGAWVYQFYTIVIEGFAFSAKQNAQFNVLGLPNSRKTGLLGNGTQAIVDSGTSLVYVDNATIATPVNLAFTPPAWYDSHYNTWMVQCNAIPPLFGVAISNKIFYANPVDMILYQNETTCYSGIQGSESKLTILGDVWMKSVLCVFDIGAEMMRFAAREFSGLTPVATKKPNT</sequence>
<dbReference type="Pfam" id="PF00026">
    <property type="entry name" value="Asp"/>
    <property type="match status" value="1"/>
</dbReference>
<dbReference type="GO" id="GO:0000324">
    <property type="term" value="C:fungal-type vacuole"/>
    <property type="evidence" value="ECO:0007669"/>
    <property type="project" value="TreeGrafter"/>
</dbReference>
<dbReference type="Gene3D" id="2.40.70.10">
    <property type="entry name" value="Acid Proteases"/>
    <property type="match status" value="2"/>
</dbReference>
<dbReference type="PROSITE" id="PS00141">
    <property type="entry name" value="ASP_PROTEASE"/>
    <property type="match status" value="1"/>
</dbReference>
<evidence type="ECO:0000256" key="3">
    <source>
        <dbReference type="PIRSR" id="PIRSR601461-1"/>
    </source>
</evidence>
<dbReference type="PRINTS" id="PR00792">
    <property type="entry name" value="PEPSIN"/>
</dbReference>
<dbReference type="GO" id="GO:0004190">
    <property type="term" value="F:aspartic-type endopeptidase activity"/>
    <property type="evidence" value="ECO:0007669"/>
    <property type="project" value="UniProtKB-KW"/>
</dbReference>
<keyword evidence="4" id="KW-0645">Protease</keyword>